<feature type="compositionally biased region" description="Low complexity" evidence="1">
    <location>
        <begin position="21"/>
        <end position="31"/>
    </location>
</feature>
<name>A0A0R3PW41_ANGCS</name>
<evidence type="ECO:0000313" key="3">
    <source>
        <dbReference type="Proteomes" id="UP000267027"/>
    </source>
</evidence>
<feature type="compositionally biased region" description="Basic and acidic residues" evidence="1">
    <location>
        <begin position="1"/>
        <end position="12"/>
    </location>
</feature>
<dbReference type="Proteomes" id="UP000267027">
    <property type="component" value="Unassembled WGS sequence"/>
</dbReference>
<reference evidence="4" key="1">
    <citation type="submission" date="2017-02" db="UniProtKB">
        <authorList>
            <consortium name="WormBaseParasite"/>
        </authorList>
    </citation>
    <scope>IDENTIFICATION</scope>
</reference>
<dbReference type="EMBL" id="UYYA01004448">
    <property type="protein sequence ID" value="VDM61902.1"/>
    <property type="molecule type" value="Genomic_DNA"/>
</dbReference>
<protein>
    <submittedName>
        <fullName evidence="2 4">Uncharacterized protein</fullName>
    </submittedName>
</protein>
<evidence type="ECO:0000313" key="2">
    <source>
        <dbReference type="EMBL" id="VDM61902.1"/>
    </source>
</evidence>
<organism evidence="4">
    <name type="scientific">Angiostrongylus costaricensis</name>
    <name type="common">Nematode worm</name>
    <dbReference type="NCBI Taxonomy" id="334426"/>
    <lineage>
        <taxon>Eukaryota</taxon>
        <taxon>Metazoa</taxon>
        <taxon>Ecdysozoa</taxon>
        <taxon>Nematoda</taxon>
        <taxon>Chromadorea</taxon>
        <taxon>Rhabditida</taxon>
        <taxon>Rhabditina</taxon>
        <taxon>Rhabditomorpha</taxon>
        <taxon>Strongyloidea</taxon>
        <taxon>Metastrongylidae</taxon>
        <taxon>Angiostrongylus</taxon>
    </lineage>
</organism>
<accession>A0A0R3PW41</accession>
<gene>
    <name evidence="2" type="ORF">ACOC_LOCUS10317</name>
</gene>
<sequence>MDGEENTWHGDQRNVNLIQMPPLSSPSTAPSSRKRTGPSIGSQRFAVVVECFSVYHERKLLSSVIPKLLFTRSSRIGFCSSAIFPIYNLILVMDQTIRTKSSIPVAMNVNLDLDRGYLQT</sequence>
<keyword evidence="3" id="KW-1185">Reference proteome</keyword>
<evidence type="ECO:0000313" key="4">
    <source>
        <dbReference type="WBParaSite" id="ACOC_0001031601-mRNA-1"/>
    </source>
</evidence>
<dbReference type="WBParaSite" id="ACOC_0001031601-mRNA-1">
    <property type="protein sequence ID" value="ACOC_0001031601-mRNA-1"/>
    <property type="gene ID" value="ACOC_0001031601"/>
</dbReference>
<feature type="region of interest" description="Disordered" evidence="1">
    <location>
        <begin position="1"/>
        <end position="39"/>
    </location>
</feature>
<reference evidence="2 3" key="2">
    <citation type="submission" date="2018-11" db="EMBL/GenBank/DDBJ databases">
        <authorList>
            <consortium name="Pathogen Informatics"/>
        </authorList>
    </citation>
    <scope>NUCLEOTIDE SEQUENCE [LARGE SCALE GENOMIC DNA]</scope>
    <source>
        <strain evidence="2 3">Costa Rica</strain>
    </source>
</reference>
<dbReference type="AlphaFoldDB" id="A0A0R3PW41"/>
<evidence type="ECO:0000256" key="1">
    <source>
        <dbReference type="SAM" id="MobiDB-lite"/>
    </source>
</evidence>
<proteinExistence type="predicted"/>